<accession>A0A246HPS2</accession>
<feature type="chain" id="PRO_5012196587" evidence="4">
    <location>
        <begin position="21"/>
        <end position="268"/>
    </location>
</feature>
<keyword evidence="6" id="KW-0436">Ligase</keyword>
<dbReference type="PANTHER" id="PTHR24126:SF14">
    <property type="entry name" value="ANK_REP_REGION DOMAIN-CONTAINING PROTEIN"/>
    <property type="match status" value="1"/>
</dbReference>
<dbReference type="Gene3D" id="1.25.40.20">
    <property type="entry name" value="Ankyrin repeat-containing domain"/>
    <property type="match status" value="1"/>
</dbReference>
<evidence type="ECO:0000313" key="6">
    <source>
        <dbReference type="EMBL" id="OWQ55432.1"/>
    </source>
</evidence>
<comment type="caution">
    <text evidence="6">The sequence shown here is derived from an EMBL/GenBank/DDBJ whole genome shotgun (WGS) entry which is preliminary data.</text>
</comment>
<reference evidence="6 7" key="1">
    <citation type="submission" date="2017-06" db="EMBL/GenBank/DDBJ databases">
        <authorList>
            <person name="Kim H.J."/>
            <person name="Triplett B.A."/>
        </authorList>
    </citation>
    <scope>NUCLEOTIDE SEQUENCE [LARGE SCALE GENOMIC DNA]</scope>
    <source>
        <strain evidence="6 7">13146</strain>
    </source>
</reference>
<evidence type="ECO:0000259" key="5">
    <source>
        <dbReference type="Pfam" id="PF21831"/>
    </source>
</evidence>
<feature type="repeat" description="ANK" evidence="3">
    <location>
        <begin position="71"/>
        <end position="104"/>
    </location>
</feature>
<evidence type="ECO:0000256" key="3">
    <source>
        <dbReference type="PROSITE-ProRule" id="PRU00023"/>
    </source>
</evidence>
<dbReference type="SUPFAM" id="SSF48403">
    <property type="entry name" value="Ankyrin repeat"/>
    <property type="match status" value="1"/>
</dbReference>
<feature type="domain" description="DUF6891" evidence="5">
    <location>
        <begin position="150"/>
        <end position="262"/>
    </location>
</feature>
<keyword evidence="4" id="KW-0732">Signal</keyword>
<dbReference type="EMBL" id="NIVS01000012">
    <property type="protein sequence ID" value="OWQ55432.1"/>
    <property type="molecule type" value="Genomic_DNA"/>
</dbReference>
<evidence type="ECO:0000256" key="2">
    <source>
        <dbReference type="ARBA" id="ARBA00023043"/>
    </source>
</evidence>
<sequence>MDLCAAALAADVAVVQAALAAGADVGAENAYGFTALECAARATHDTPAAQHLQVLRLLIDAGSPLEHLGRGGRTALYLAAEFALECAPVQMLLDAGANPAVHDGFGNHIVVNAMVPEVQALLSAVTGHPIPVKAEPRPPQKMRAADWRAAHARITAVFARLEDQGIVTAQDVGLTQEDGFTDTAQQFIERGGMEAGLVGLCFYTRQDLNRAKRSSDLSLGFWAGPEGASAAMEQVGRRIVDAFTAAGLAVDWDGSAAHRPTVDLRGVA</sequence>
<evidence type="ECO:0000313" key="7">
    <source>
        <dbReference type="Proteomes" id="UP000198157"/>
    </source>
</evidence>
<evidence type="ECO:0000256" key="1">
    <source>
        <dbReference type="ARBA" id="ARBA00022737"/>
    </source>
</evidence>
<dbReference type="Pfam" id="PF21831">
    <property type="entry name" value="DUF6891"/>
    <property type="match status" value="1"/>
</dbReference>
<dbReference type="Proteomes" id="UP000198157">
    <property type="component" value="Unassembled WGS sequence"/>
</dbReference>
<dbReference type="GO" id="GO:0016874">
    <property type="term" value="F:ligase activity"/>
    <property type="evidence" value="ECO:0007669"/>
    <property type="project" value="UniProtKB-KW"/>
</dbReference>
<protein>
    <submittedName>
        <fullName evidence="6">ATP-dependent DNA ligase</fullName>
    </submittedName>
</protein>
<dbReference type="InterPro" id="IPR036770">
    <property type="entry name" value="Ankyrin_rpt-contain_sf"/>
</dbReference>
<dbReference type="InterPro" id="IPR054186">
    <property type="entry name" value="DUF6891"/>
</dbReference>
<dbReference type="SMART" id="SM00248">
    <property type="entry name" value="ANK"/>
    <property type="match status" value="2"/>
</dbReference>
<proteinExistence type="predicted"/>
<feature type="signal peptide" evidence="4">
    <location>
        <begin position="1"/>
        <end position="20"/>
    </location>
</feature>
<organism evidence="6 7">
    <name type="scientific">Stenotrophomonas maltophilia</name>
    <name type="common">Pseudomonas maltophilia</name>
    <name type="synonym">Xanthomonas maltophilia</name>
    <dbReference type="NCBI Taxonomy" id="40324"/>
    <lineage>
        <taxon>Bacteria</taxon>
        <taxon>Pseudomonadati</taxon>
        <taxon>Pseudomonadota</taxon>
        <taxon>Gammaproteobacteria</taxon>
        <taxon>Lysobacterales</taxon>
        <taxon>Lysobacteraceae</taxon>
        <taxon>Stenotrophomonas</taxon>
        <taxon>Stenotrophomonas maltophilia group</taxon>
    </lineage>
</organism>
<evidence type="ECO:0000256" key="4">
    <source>
        <dbReference type="SAM" id="SignalP"/>
    </source>
</evidence>
<dbReference type="Pfam" id="PF12796">
    <property type="entry name" value="Ank_2"/>
    <property type="match status" value="1"/>
</dbReference>
<keyword evidence="1" id="KW-0677">Repeat</keyword>
<dbReference type="InterPro" id="IPR002110">
    <property type="entry name" value="Ankyrin_rpt"/>
</dbReference>
<dbReference type="AlphaFoldDB" id="A0A246HPS2"/>
<gene>
    <name evidence="6" type="ORF">CEE60_05705</name>
</gene>
<dbReference type="PROSITE" id="PS50088">
    <property type="entry name" value="ANK_REPEAT"/>
    <property type="match status" value="1"/>
</dbReference>
<dbReference type="PANTHER" id="PTHR24126">
    <property type="entry name" value="ANKYRIN REPEAT, PH AND SEC7 DOMAIN CONTAINING PROTEIN SECG-RELATED"/>
    <property type="match status" value="1"/>
</dbReference>
<name>A0A246HPS2_STEMA</name>
<keyword evidence="2 3" id="KW-0040">ANK repeat</keyword>